<evidence type="ECO:0000256" key="4">
    <source>
        <dbReference type="RuleBase" id="RU361188"/>
    </source>
</evidence>
<protein>
    <submittedName>
        <fullName evidence="7">Glycoside hydrolase family 30 beta sandwich domain-containing protein</fullName>
    </submittedName>
</protein>
<dbReference type="Proteomes" id="UP001596135">
    <property type="component" value="Unassembled WGS sequence"/>
</dbReference>
<dbReference type="InterPro" id="IPR001139">
    <property type="entry name" value="Glyco_hydro_30"/>
</dbReference>
<feature type="domain" description="Glycosyl hydrolase family 30 TIM-barrel" evidence="5">
    <location>
        <begin position="38"/>
        <end position="186"/>
    </location>
</feature>
<name>A0ABW1LRH6_9ACTN</name>
<keyword evidence="8" id="KW-1185">Reference proteome</keyword>
<evidence type="ECO:0000256" key="2">
    <source>
        <dbReference type="ARBA" id="ARBA00022729"/>
    </source>
</evidence>
<dbReference type="InterPro" id="IPR033453">
    <property type="entry name" value="Glyco_hydro_30_TIM-barrel"/>
</dbReference>
<evidence type="ECO:0000256" key="3">
    <source>
        <dbReference type="ARBA" id="ARBA00022801"/>
    </source>
</evidence>
<dbReference type="InterPro" id="IPR013780">
    <property type="entry name" value="Glyco_hydro_b"/>
</dbReference>
<gene>
    <name evidence="7" type="ORF">ACFPYL_23430</name>
</gene>
<dbReference type="InterPro" id="IPR017853">
    <property type="entry name" value="GH"/>
</dbReference>
<dbReference type="GO" id="GO:0016787">
    <property type="term" value="F:hydrolase activity"/>
    <property type="evidence" value="ECO:0007669"/>
    <property type="project" value="UniProtKB-KW"/>
</dbReference>
<feature type="domain" description="Glycosyl hydrolase family 30 beta sandwich" evidence="6">
    <location>
        <begin position="350"/>
        <end position="402"/>
    </location>
</feature>
<organism evidence="7 8">
    <name type="scientific">Nocardioides hankookensis</name>
    <dbReference type="NCBI Taxonomy" id="443157"/>
    <lineage>
        <taxon>Bacteria</taxon>
        <taxon>Bacillati</taxon>
        <taxon>Actinomycetota</taxon>
        <taxon>Actinomycetes</taxon>
        <taxon>Propionibacteriales</taxon>
        <taxon>Nocardioidaceae</taxon>
        <taxon>Nocardioides</taxon>
    </lineage>
</organism>
<reference evidence="8" key="1">
    <citation type="journal article" date="2019" name="Int. J. Syst. Evol. Microbiol.">
        <title>The Global Catalogue of Microorganisms (GCM) 10K type strain sequencing project: providing services to taxonomists for standard genome sequencing and annotation.</title>
        <authorList>
            <consortium name="The Broad Institute Genomics Platform"/>
            <consortium name="The Broad Institute Genome Sequencing Center for Infectious Disease"/>
            <person name="Wu L."/>
            <person name="Ma J."/>
        </authorList>
    </citation>
    <scope>NUCLEOTIDE SEQUENCE [LARGE SCALE GENOMIC DNA]</scope>
    <source>
        <strain evidence="8">CCUG 54522</strain>
    </source>
</reference>
<dbReference type="Gene3D" id="2.60.40.1180">
    <property type="entry name" value="Golgi alpha-mannosidase II"/>
    <property type="match status" value="1"/>
</dbReference>
<proteinExistence type="inferred from homology"/>
<dbReference type="Pfam" id="PF17189">
    <property type="entry name" value="Glyco_hydro_30C"/>
    <property type="match status" value="1"/>
</dbReference>
<dbReference type="PANTHER" id="PTHR11069">
    <property type="entry name" value="GLUCOSYLCERAMIDASE"/>
    <property type="match status" value="1"/>
</dbReference>
<evidence type="ECO:0000313" key="7">
    <source>
        <dbReference type="EMBL" id="MFC6046056.1"/>
    </source>
</evidence>
<dbReference type="EMBL" id="JBHSRJ010000009">
    <property type="protein sequence ID" value="MFC6046056.1"/>
    <property type="molecule type" value="Genomic_DNA"/>
</dbReference>
<sequence>MTSPTDPGRRLLAVEPSVDDGPANVVLDPSERHQTWWGTGAALTDASVSLLAGRDDLLDLLFSPTSPDGARLSMLRLPLSATDFSPSLWTWDWDGAVATPPDEALAAADLVRDEILPRQPDLQVVGAPWTAPSSMKDGGSLRGGALTDAAETSYADLLVAQAAWLRDHGVPLAATTLVNEPGLSLDYPSMTMTDDQLARLGNEVGPRLDELGTQLWALDHNWSDRPRVDAVRALSGGFDAAAFHCYQGSPSSMASLSAPHLVTECSGTTDDPTATFAYDAKVLVADSVAAGSSGLMMWNLALDDSHGPVDAGSQWGCKDCRGLLTVTPTSAVAEPEFWTLAHLSRAASPGAQVISVQAPPGVSAAAFANPDGTLGLFAHNDTDAPVTLRIGSGSGPVRAYVVRPGELFTFRGLQADSQ</sequence>
<keyword evidence="4" id="KW-0326">Glycosidase</keyword>
<comment type="caution">
    <text evidence="7">The sequence shown here is derived from an EMBL/GenBank/DDBJ whole genome shotgun (WGS) entry which is preliminary data.</text>
</comment>
<dbReference type="SUPFAM" id="SSF51445">
    <property type="entry name" value="(Trans)glycosidases"/>
    <property type="match status" value="1"/>
</dbReference>
<evidence type="ECO:0000256" key="1">
    <source>
        <dbReference type="ARBA" id="ARBA00005382"/>
    </source>
</evidence>
<dbReference type="PANTHER" id="PTHR11069:SF23">
    <property type="entry name" value="LYSOSOMAL ACID GLUCOSYLCERAMIDASE"/>
    <property type="match status" value="1"/>
</dbReference>
<dbReference type="InterPro" id="IPR033452">
    <property type="entry name" value="GH30_C"/>
</dbReference>
<dbReference type="Pfam" id="PF02055">
    <property type="entry name" value="Glyco_hydro_30"/>
    <property type="match status" value="1"/>
</dbReference>
<comment type="similarity">
    <text evidence="1 4">Belongs to the glycosyl hydrolase 30 family.</text>
</comment>
<evidence type="ECO:0000313" key="8">
    <source>
        <dbReference type="Proteomes" id="UP001596135"/>
    </source>
</evidence>
<accession>A0ABW1LRH6</accession>
<dbReference type="Gene3D" id="3.20.20.80">
    <property type="entry name" value="Glycosidases"/>
    <property type="match status" value="1"/>
</dbReference>
<keyword evidence="2" id="KW-0732">Signal</keyword>
<evidence type="ECO:0000259" key="6">
    <source>
        <dbReference type="Pfam" id="PF17189"/>
    </source>
</evidence>
<dbReference type="RefSeq" id="WP_379160378.1">
    <property type="nucleotide sequence ID" value="NZ_JBHSRJ010000009.1"/>
</dbReference>
<keyword evidence="3 4" id="KW-0378">Hydrolase</keyword>
<evidence type="ECO:0000259" key="5">
    <source>
        <dbReference type="Pfam" id="PF02055"/>
    </source>
</evidence>